<proteinExistence type="predicted"/>
<sequence>MLFVGVFHSAIAIKPFYGFGTFDKNVRTMTTEVTKTLVNNGFEVVGMYHPSHEDSLCVIIFTCDELTSMATGVGDKAAFGSTIRVGIIGKGQQSLLTMLNPHYFVHAYFNSKANGEDVEFMTSKIDSLALSAMSVFSKSPIKYGDDLSVEELSSYRFLPTMAKFNDVVELGEFDEYIEAITVVRQNIMSGVGDAELAYEICFEDKEIAVFGVTFNNAVEKELLEFLGVEYISSLPFEVLIQDNMAYMLSPKYRIPLYKPGLSSFKLLKLMSLSSEIKDGLYGVSEVDE</sequence>
<reference evidence="1" key="1">
    <citation type="submission" date="2022-10" db="EMBL/GenBank/DDBJ databases">
        <authorList>
            <person name="Yu W.X."/>
        </authorList>
    </citation>
    <scope>NUCLEOTIDE SEQUENCE</scope>
    <source>
        <strain evidence="1">AAT</strain>
    </source>
</reference>
<comment type="caution">
    <text evidence="1">The sequence shown here is derived from an EMBL/GenBank/DDBJ whole genome shotgun (WGS) entry which is preliminary data.</text>
</comment>
<dbReference type="AlphaFoldDB" id="A0AAE3SGB4"/>
<accession>A0AAE3SGB4</accession>
<dbReference type="EMBL" id="JAPDPJ010000050">
    <property type="protein sequence ID" value="MCW3788308.1"/>
    <property type="molecule type" value="Genomic_DNA"/>
</dbReference>
<name>A0AAE3SGB4_9BACT</name>
<protein>
    <submittedName>
        <fullName evidence="1">Uncharacterized protein</fullName>
    </submittedName>
</protein>
<gene>
    <name evidence="1" type="ORF">OM075_17705</name>
</gene>
<evidence type="ECO:0000313" key="2">
    <source>
        <dbReference type="Proteomes" id="UP001209229"/>
    </source>
</evidence>
<evidence type="ECO:0000313" key="1">
    <source>
        <dbReference type="EMBL" id="MCW3788308.1"/>
    </source>
</evidence>
<dbReference type="Proteomes" id="UP001209229">
    <property type="component" value="Unassembled WGS sequence"/>
</dbReference>
<keyword evidence="2" id="KW-1185">Reference proteome</keyword>
<organism evidence="1 2">
    <name type="scientific">Plebeiibacterium sediminum</name>
    <dbReference type="NCBI Taxonomy" id="2992112"/>
    <lineage>
        <taxon>Bacteria</taxon>
        <taxon>Pseudomonadati</taxon>
        <taxon>Bacteroidota</taxon>
        <taxon>Bacteroidia</taxon>
        <taxon>Marinilabiliales</taxon>
        <taxon>Marinilabiliaceae</taxon>
        <taxon>Plebeiibacterium</taxon>
    </lineage>
</organism>